<protein>
    <submittedName>
        <fullName evidence="1">Uncharacterized protein</fullName>
    </submittedName>
</protein>
<accession>A0A8S5S5X8</accession>
<evidence type="ECO:0000313" key="1">
    <source>
        <dbReference type="EMBL" id="DAF46071.1"/>
    </source>
</evidence>
<reference evidence="1" key="1">
    <citation type="journal article" date="2021" name="Proc. Natl. Acad. Sci. U.S.A.">
        <title>A Catalog of Tens of Thousands of Viruses from Human Metagenomes Reveals Hidden Associations with Chronic Diseases.</title>
        <authorList>
            <person name="Tisza M.J."/>
            <person name="Buck C.B."/>
        </authorList>
    </citation>
    <scope>NUCLEOTIDE SEQUENCE</scope>
    <source>
        <strain evidence="1">Ctm7X10</strain>
    </source>
</reference>
<organism evidence="1">
    <name type="scientific">Siphoviridae sp. ctm7X10</name>
    <dbReference type="NCBI Taxonomy" id="2827929"/>
    <lineage>
        <taxon>Viruses</taxon>
        <taxon>Duplodnaviria</taxon>
        <taxon>Heunggongvirae</taxon>
        <taxon>Uroviricota</taxon>
        <taxon>Caudoviricetes</taxon>
    </lineage>
</organism>
<proteinExistence type="predicted"/>
<sequence length="69" mass="8286">MRFLAVVFLGQFFELQTLSSEMEVIPHYILFYTNLFLRAFSIKLNLCFNKHKFVCCFFDSCRLISYVNQ</sequence>
<dbReference type="EMBL" id="BK032530">
    <property type="protein sequence ID" value="DAF46071.1"/>
    <property type="molecule type" value="Genomic_DNA"/>
</dbReference>
<name>A0A8S5S5X8_9CAUD</name>